<accession>A0A6J4HY74</accession>
<protein>
    <submittedName>
        <fullName evidence="1">Uncharacterized protein</fullName>
    </submittedName>
</protein>
<dbReference type="AlphaFoldDB" id="A0A6J4HY74"/>
<evidence type="ECO:0000313" key="1">
    <source>
        <dbReference type="EMBL" id="CAA9236158.1"/>
    </source>
</evidence>
<reference evidence="1" key="1">
    <citation type="submission" date="2020-02" db="EMBL/GenBank/DDBJ databases">
        <authorList>
            <person name="Meier V. D."/>
        </authorList>
    </citation>
    <scope>NUCLEOTIDE SEQUENCE</scope>
    <source>
        <strain evidence="1">AVDCRST_MAG77</strain>
    </source>
</reference>
<organism evidence="1">
    <name type="scientific">uncultured Chloroflexota bacterium</name>
    <dbReference type="NCBI Taxonomy" id="166587"/>
    <lineage>
        <taxon>Bacteria</taxon>
        <taxon>Bacillati</taxon>
        <taxon>Chloroflexota</taxon>
        <taxon>environmental samples</taxon>
    </lineage>
</organism>
<dbReference type="EMBL" id="CADCTC010000083">
    <property type="protein sequence ID" value="CAA9236158.1"/>
    <property type="molecule type" value="Genomic_DNA"/>
</dbReference>
<proteinExistence type="predicted"/>
<sequence>MERDERRLNPQYLLLQIQATLVERQTLLTGADTPAAQDRVNALGLSLAQLMDQVVEVRPPAALLENKATALGEFDRFLNRSYTQRRAA</sequence>
<gene>
    <name evidence="1" type="ORF">AVDCRST_MAG77-1473</name>
</gene>
<name>A0A6J4HY74_9CHLR</name>